<evidence type="ECO:0000259" key="1">
    <source>
        <dbReference type="Pfam" id="PF09722"/>
    </source>
</evidence>
<gene>
    <name evidence="3" type="ORF">FIL70_06035</name>
</gene>
<dbReference type="KEGG" id="sufl:FIL70_06035"/>
<dbReference type="Pfam" id="PF09722">
    <property type="entry name" value="Xre_MbcA_ParS_C"/>
    <property type="match status" value="1"/>
</dbReference>
<dbReference type="AlphaFoldDB" id="A0A5B8CFK6"/>
<dbReference type="Pfam" id="PF20432">
    <property type="entry name" value="Xre-like-HTH"/>
    <property type="match status" value="1"/>
</dbReference>
<protein>
    <submittedName>
        <fullName evidence="3">DUF2384 domain-containing protein</fullName>
    </submittedName>
</protein>
<feature type="domain" description="Antitoxin Xre/MbcA/ParS-like toxin-binding" evidence="1">
    <location>
        <begin position="111"/>
        <end position="156"/>
    </location>
</feature>
<reference evidence="3 4" key="1">
    <citation type="submission" date="2019-06" db="EMBL/GenBank/DDBJ databases">
        <title>Genome organization and adaptive potential of archetypical organophosphate degarding Sphingobium fuliginis ATCC 27551.</title>
        <authorList>
            <person name="Sarwar A."/>
            <person name="Parthasarathy S."/>
            <person name="Singh C."/>
            <person name="Siddavattam D."/>
        </authorList>
    </citation>
    <scope>NUCLEOTIDE SEQUENCE [LARGE SCALE GENOMIC DNA]</scope>
    <source>
        <strain evidence="3 4">ATCC 27551</strain>
    </source>
</reference>
<dbReference type="InterPro" id="IPR024467">
    <property type="entry name" value="Xre/MbcA/ParS-like_toxin-bd"/>
</dbReference>
<dbReference type="InterPro" id="IPR046847">
    <property type="entry name" value="Xre-like_HTH"/>
</dbReference>
<accession>A0A5B8CFK6</accession>
<evidence type="ECO:0000313" key="4">
    <source>
        <dbReference type="Proteomes" id="UP000311469"/>
    </source>
</evidence>
<dbReference type="EMBL" id="CP041016">
    <property type="protein sequence ID" value="QDC36850.1"/>
    <property type="molecule type" value="Genomic_DNA"/>
</dbReference>
<dbReference type="GO" id="GO:0003677">
    <property type="term" value="F:DNA binding"/>
    <property type="evidence" value="ECO:0007669"/>
    <property type="project" value="InterPro"/>
</dbReference>
<evidence type="ECO:0000313" key="3">
    <source>
        <dbReference type="EMBL" id="QDC36850.1"/>
    </source>
</evidence>
<dbReference type="RefSeq" id="WP_140041837.1">
    <property type="nucleotide sequence ID" value="NZ_CP041016.1"/>
</dbReference>
<proteinExistence type="predicted"/>
<evidence type="ECO:0000259" key="2">
    <source>
        <dbReference type="Pfam" id="PF20432"/>
    </source>
</evidence>
<dbReference type="Proteomes" id="UP000311469">
    <property type="component" value="Chromosome cSF1"/>
</dbReference>
<feature type="domain" description="Antitoxin Xre-like helix-turn-helix" evidence="2">
    <location>
        <begin position="31"/>
        <end position="92"/>
    </location>
</feature>
<name>A0A5B8CFK6_SPHSA</name>
<sequence length="159" mass="17049">MSELETGARKPQGKGTPPFAYKALYRASPVDRIGVIKKGVAASDLKRFIAALHVDQKVMFDALNLKTATVNKKAANNQPLSTEDSERVLGLAKLVGQLEDMVEDSGETDGFDAPEWLSSWLRQPLPALGGVNPIDLLDTMEGQAVVSRALAQIQSGAFA</sequence>
<organism evidence="3 4">
    <name type="scientific">Sphingobium fuliginis ATCC 27551</name>
    <dbReference type="NCBI Taxonomy" id="1208342"/>
    <lineage>
        <taxon>Bacteria</taxon>
        <taxon>Pseudomonadati</taxon>
        <taxon>Pseudomonadota</taxon>
        <taxon>Alphaproteobacteria</taxon>
        <taxon>Sphingomonadales</taxon>
        <taxon>Sphingomonadaceae</taxon>
        <taxon>Sphingobium</taxon>
    </lineage>
</organism>